<dbReference type="AlphaFoldDB" id="A0A9X3KCW5"/>
<protein>
    <submittedName>
        <fullName evidence="3">Relaxase/mobilization nuclease domain-containing protein</fullName>
    </submittedName>
</protein>
<accession>A0A9X3KCW5</accession>
<dbReference type="Pfam" id="PF03432">
    <property type="entry name" value="Relaxase"/>
    <property type="match status" value="1"/>
</dbReference>
<dbReference type="RefSeq" id="WP_008976870.1">
    <property type="nucleotide sequence ID" value="NZ_CAXUHP010000003.1"/>
</dbReference>
<evidence type="ECO:0000259" key="2">
    <source>
        <dbReference type="Pfam" id="PF03432"/>
    </source>
</evidence>
<dbReference type="EMBL" id="JAPZED010000026">
    <property type="protein sequence ID" value="MCZ7695196.1"/>
    <property type="molecule type" value="Genomic_DNA"/>
</dbReference>
<comment type="caution">
    <text evidence="3">The sequence shown here is derived from an EMBL/GenBank/DDBJ whole genome shotgun (WGS) entry which is preliminary data.</text>
</comment>
<dbReference type="EMBL" id="JAAIRM010000029">
    <property type="protein sequence ID" value="NSI20423.1"/>
    <property type="molecule type" value="Genomic_DNA"/>
</dbReference>
<reference evidence="3" key="3">
    <citation type="submission" date="2022-12" db="EMBL/GenBank/DDBJ databases">
        <title>Genome of R. gnavus strain RSHDN_123.</title>
        <authorList>
            <person name="Abdugheni R."/>
        </authorList>
    </citation>
    <scope>NUCLEOTIDE SEQUENCE</scope>
    <source>
        <strain evidence="3">RSHDN_123</strain>
    </source>
</reference>
<evidence type="ECO:0000256" key="1">
    <source>
        <dbReference type="SAM" id="Coils"/>
    </source>
</evidence>
<feature type="domain" description="MobA/VirD2-like nuclease" evidence="2">
    <location>
        <begin position="44"/>
        <end position="150"/>
    </location>
</feature>
<organism evidence="3 5">
    <name type="scientific">Mediterraneibacter gnavus</name>
    <name type="common">Ruminococcus gnavus</name>
    <dbReference type="NCBI Taxonomy" id="33038"/>
    <lineage>
        <taxon>Bacteria</taxon>
        <taxon>Bacillati</taxon>
        <taxon>Bacillota</taxon>
        <taxon>Clostridia</taxon>
        <taxon>Lachnospirales</taxon>
        <taxon>Lachnospiraceae</taxon>
        <taxon>Mediterraneibacter</taxon>
    </lineage>
</organism>
<dbReference type="Proteomes" id="UP001296643">
    <property type="component" value="Unassembled WGS sequence"/>
</dbReference>
<proteinExistence type="predicted"/>
<dbReference type="InterPro" id="IPR005094">
    <property type="entry name" value="Endonuclease_MobA/VirD2"/>
</dbReference>
<sequence length="515" mass="60014">MAIVKHIKSRNANYSDALDYLIFQHDESTGKMILDEFNRPLRRDELYMDGLNCNPDTFDVECYECNEHFKKNRSKSEIKSHHYIISYDPADAIECDLTGEKAQALSLELAKKIFPGYQALIVTHTDGHNGSGNIHTHIVINSVRKNTVKRESYMTQPHDHEAGYKHRSTNKFLDYFKKEIMDMCIQEGLHQIDLLSPAETKVPQAEYMAQKSGQKKLEETNKKIIADGLKPTATTFQTQKQELRNAIEECSSHSKNFQEFQSLLFEKYQISVIEERGRYRYLHPDRDKRITEKALGTQYGKEHLEQLFLRKNPITILYVRSHLRLVVDLQKNVKAMQSPGYAHRVKISNLQEMANTIIYVQEHGYNTQTELKSAFSESQKQLDQATDQLMEMNADLKSINRQIHYTGQYFAQKAIYTEFLKAKNKGRFRKEHTAEIQAYEEARDWLKSFYPDGKMLPIKTLKEQKASLQEQIDQQKSSIRSLKDLTQDLRTVDKNVEAILHNQVPKKQKTREPEL</sequence>
<keyword evidence="1" id="KW-0175">Coiled coil</keyword>
<feature type="coiled-coil region" evidence="1">
    <location>
        <begin position="458"/>
        <end position="485"/>
    </location>
</feature>
<gene>
    <name evidence="4" type="ORF">G4958_13900</name>
    <name evidence="3" type="ORF">O8D18_14435</name>
</gene>
<evidence type="ECO:0000313" key="5">
    <source>
        <dbReference type="Proteomes" id="UP001148455"/>
    </source>
</evidence>
<dbReference type="Proteomes" id="UP001148455">
    <property type="component" value="Unassembled WGS sequence"/>
</dbReference>
<evidence type="ECO:0000313" key="4">
    <source>
        <dbReference type="EMBL" id="NSI20423.1"/>
    </source>
</evidence>
<name>A0A9X3KCW5_MEDGN</name>
<reference evidence="4" key="1">
    <citation type="journal article" date="2020" name="Cell Host Microbe">
        <title>Functional and Genomic Variation between Human-Derived Isolates of Lachnospiraceae Reveals Inter- and Intra-Species Diversity.</title>
        <authorList>
            <person name="Sorbara M.T."/>
            <person name="Littmann E.R."/>
            <person name="Fontana E."/>
            <person name="Moody T.U."/>
            <person name="Kohout C.E."/>
            <person name="Gjonbalaj M."/>
            <person name="Eaton V."/>
            <person name="Seok R."/>
            <person name="Leiner I.M."/>
            <person name="Pamer E.G."/>
        </authorList>
    </citation>
    <scope>NUCLEOTIDE SEQUENCE</scope>
    <source>
        <strain evidence="4">MSK.22.53</strain>
    </source>
</reference>
<feature type="coiled-coil region" evidence="1">
    <location>
        <begin position="375"/>
        <end position="402"/>
    </location>
</feature>
<evidence type="ECO:0000313" key="3">
    <source>
        <dbReference type="EMBL" id="MCZ7695196.1"/>
    </source>
</evidence>
<reference evidence="4" key="2">
    <citation type="submission" date="2020-02" db="EMBL/GenBank/DDBJ databases">
        <authorList>
            <person name="Littmann E."/>
            <person name="Sorbara M."/>
        </authorList>
    </citation>
    <scope>NUCLEOTIDE SEQUENCE</scope>
    <source>
        <strain evidence="4">MSK.22.53</strain>
    </source>
</reference>